<organism evidence="1 2">
    <name type="scientific">Natrinema versiforme JCM 10478</name>
    <dbReference type="NCBI Taxonomy" id="1227496"/>
    <lineage>
        <taxon>Archaea</taxon>
        <taxon>Methanobacteriati</taxon>
        <taxon>Methanobacteriota</taxon>
        <taxon>Stenosarchaea group</taxon>
        <taxon>Halobacteria</taxon>
        <taxon>Halobacteriales</taxon>
        <taxon>Natrialbaceae</taxon>
        <taxon>Natrinema</taxon>
    </lineage>
</organism>
<dbReference type="AlphaFoldDB" id="L9Y2X1"/>
<reference evidence="1 2" key="1">
    <citation type="journal article" date="2014" name="PLoS Genet.">
        <title>Phylogenetically driven sequencing of extremely halophilic archaea reveals strategies for static and dynamic osmo-response.</title>
        <authorList>
            <person name="Becker E.A."/>
            <person name="Seitzer P.M."/>
            <person name="Tritt A."/>
            <person name="Larsen D."/>
            <person name="Krusor M."/>
            <person name="Yao A.I."/>
            <person name="Wu D."/>
            <person name="Madern D."/>
            <person name="Eisen J.A."/>
            <person name="Darling A.E."/>
            <person name="Facciotti M.T."/>
        </authorList>
    </citation>
    <scope>NUCLEOTIDE SEQUENCE [LARGE SCALE GENOMIC DNA]</scope>
    <source>
        <strain evidence="1 2">JCM 10478</strain>
    </source>
</reference>
<dbReference type="EMBL" id="AOID01000022">
    <property type="protein sequence ID" value="ELY68410.1"/>
    <property type="molecule type" value="Genomic_DNA"/>
</dbReference>
<protein>
    <submittedName>
        <fullName evidence="1">Uncharacterized protein</fullName>
    </submittedName>
</protein>
<keyword evidence="2" id="KW-1185">Reference proteome</keyword>
<sequence length="41" mass="4350">METAAFGTLLLVILLLPPYSFDRVTAIGQELIDDVVTGISG</sequence>
<evidence type="ECO:0000313" key="2">
    <source>
        <dbReference type="Proteomes" id="UP000011632"/>
    </source>
</evidence>
<proteinExistence type="predicted"/>
<gene>
    <name evidence="1" type="ORF">C489_06905</name>
</gene>
<name>L9Y2X1_9EURY</name>
<dbReference type="PATRIC" id="fig|1227496.3.peg.1395"/>
<dbReference type="Proteomes" id="UP000011632">
    <property type="component" value="Unassembled WGS sequence"/>
</dbReference>
<evidence type="ECO:0000313" key="1">
    <source>
        <dbReference type="EMBL" id="ELY68410.1"/>
    </source>
</evidence>
<dbReference type="STRING" id="1227496.C489_06905"/>
<comment type="caution">
    <text evidence="1">The sequence shown here is derived from an EMBL/GenBank/DDBJ whole genome shotgun (WGS) entry which is preliminary data.</text>
</comment>
<accession>L9Y2X1</accession>